<feature type="chain" id="PRO_5037610301" evidence="5">
    <location>
        <begin position="29"/>
        <end position="366"/>
    </location>
</feature>
<evidence type="ECO:0000256" key="4">
    <source>
        <dbReference type="RuleBase" id="RU361187"/>
    </source>
</evidence>
<dbReference type="SUPFAM" id="SSF75005">
    <property type="entry name" value="Arabinanase/levansucrase/invertase"/>
    <property type="match status" value="1"/>
</dbReference>
<proteinExistence type="inferred from homology"/>
<dbReference type="InterPro" id="IPR023296">
    <property type="entry name" value="Glyco_hydro_beta-prop_sf"/>
</dbReference>
<comment type="similarity">
    <text evidence="1 4">Belongs to the glycosyl hydrolase 43 family.</text>
</comment>
<organism evidence="6 7">
    <name type="scientific">Edaphobacter acidisoli</name>
    <dbReference type="NCBI Taxonomy" id="2040573"/>
    <lineage>
        <taxon>Bacteria</taxon>
        <taxon>Pseudomonadati</taxon>
        <taxon>Acidobacteriota</taxon>
        <taxon>Terriglobia</taxon>
        <taxon>Terriglobales</taxon>
        <taxon>Acidobacteriaceae</taxon>
        <taxon>Edaphobacter</taxon>
    </lineage>
</organism>
<gene>
    <name evidence="6" type="ORF">GCM10011507_19540</name>
</gene>
<evidence type="ECO:0000256" key="1">
    <source>
        <dbReference type="ARBA" id="ARBA00009865"/>
    </source>
</evidence>
<dbReference type="Proteomes" id="UP000648801">
    <property type="component" value="Unassembled WGS sequence"/>
</dbReference>
<feature type="signal peptide" evidence="5">
    <location>
        <begin position="1"/>
        <end position="28"/>
    </location>
</feature>
<dbReference type="EMBL" id="BMJB01000001">
    <property type="protein sequence ID" value="GGA68107.1"/>
    <property type="molecule type" value="Genomic_DNA"/>
</dbReference>
<evidence type="ECO:0000313" key="7">
    <source>
        <dbReference type="Proteomes" id="UP000648801"/>
    </source>
</evidence>
<protein>
    <submittedName>
        <fullName evidence="6">Glycosyl hydrolase family 43</fullName>
    </submittedName>
</protein>
<dbReference type="PANTHER" id="PTHR22925:SF3">
    <property type="entry name" value="GLYCOSYL HYDROLASE FAMILY PROTEIN 43"/>
    <property type="match status" value="1"/>
</dbReference>
<evidence type="ECO:0000256" key="5">
    <source>
        <dbReference type="SAM" id="SignalP"/>
    </source>
</evidence>
<accession>A0A916W5S4</accession>
<comment type="caution">
    <text evidence="6">The sequence shown here is derived from an EMBL/GenBank/DDBJ whole genome shotgun (WGS) entry which is preliminary data.</text>
</comment>
<keyword evidence="5" id="KW-0732">Signal</keyword>
<keyword evidence="2 4" id="KW-0378">Hydrolase</keyword>
<reference evidence="6" key="2">
    <citation type="submission" date="2020-09" db="EMBL/GenBank/DDBJ databases">
        <authorList>
            <person name="Sun Q."/>
            <person name="Zhou Y."/>
        </authorList>
    </citation>
    <scope>NUCLEOTIDE SEQUENCE</scope>
    <source>
        <strain evidence="6">CGMCC 1.15447</strain>
    </source>
</reference>
<sequence>MSLSIKNTRLHWLILALCLAGSERSAPAQTQTHTAFTNGAVTEHLAWRDTAGNLINAHDGGILWADGKYHWYGMALRPLPAINGPDGGQKTTLGVIMYSSTDLYNWTYEGVVLACSTDPANPLHCPMRFERPKILYNAHTKQYVMWFHYVGYPGDHGNTIGAGDAGVAVSSRVNGPYTFKGYSRPIDAKGIVRDCTLFQDDDGSAYFIYDRDVREPGPGFGRVLHIVKLTDDYLGFSNKWYKIANAERREAPVMIKRNGTYYLITSAETGWKDNAANYYRATNIMGPYTELGNPTSGPYADVTYHAQGTWAFSPHGHKHEVIFMAERHITSKMTDSSYIFLPVHFGAKSTLTLPYRTSWQWKLWPH</sequence>
<dbReference type="GO" id="GO:0004553">
    <property type="term" value="F:hydrolase activity, hydrolyzing O-glycosyl compounds"/>
    <property type="evidence" value="ECO:0007669"/>
    <property type="project" value="InterPro"/>
</dbReference>
<dbReference type="Gene3D" id="2.115.10.20">
    <property type="entry name" value="Glycosyl hydrolase domain, family 43"/>
    <property type="match status" value="1"/>
</dbReference>
<evidence type="ECO:0000313" key="6">
    <source>
        <dbReference type="EMBL" id="GGA68107.1"/>
    </source>
</evidence>
<name>A0A916W5S4_9BACT</name>
<dbReference type="InterPro" id="IPR006710">
    <property type="entry name" value="Glyco_hydro_43"/>
</dbReference>
<dbReference type="GO" id="GO:0005975">
    <property type="term" value="P:carbohydrate metabolic process"/>
    <property type="evidence" value="ECO:0007669"/>
    <property type="project" value="InterPro"/>
</dbReference>
<dbReference type="PANTHER" id="PTHR22925">
    <property type="entry name" value="GLYCOSYL HYDROLASE 43 FAMILY MEMBER"/>
    <property type="match status" value="1"/>
</dbReference>
<dbReference type="AlphaFoldDB" id="A0A916W5S4"/>
<dbReference type="RefSeq" id="WP_188759121.1">
    <property type="nucleotide sequence ID" value="NZ_BMJB01000001.1"/>
</dbReference>
<evidence type="ECO:0000256" key="2">
    <source>
        <dbReference type="ARBA" id="ARBA00022801"/>
    </source>
</evidence>
<reference evidence="6" key="1">
    <citation type="journal article" date="2014" name="Int. J. Syst. Evol. Microbiol.">
        <title>Complete genome sequence of Corynebacterium casei LMG S-19264T (=DSM 44701T), isolated from a smear-ripened cheese.</title>
        <authorList>
            <consortium name="US DOE Joint Genome Institute (JGI-PGF)"/>
            <person name="Walter F."/>
            <person name="Albersmeier A."/>
            <person name="Kalinowski J."/>
            <person name="Ruckert C."/>
        </authorList>
    </citation>
    <scope>NUCLEOTIDE SEQUENCE</scope>
    <source>
        <strain evidence="6">CGMCC 1.15447</strain>
    </source>
</reference>
<keyword evidence="3 4" id="KW-0326">Glycosidase</keyword>
<evidence type="ECO:0000256" key="3">
    <source>
        <dbReference type="ARBA" id="ARBA00023295"/>
    </source>
</evidence>
<dbReference type="Pfam" id="PF04616">
    <property type="entry name" value="Glyco_hydro_43"/>
    <property type="match status" value="1"/>
</dbReference>
<keyword evidence="7" id="KW-1185">Reference proteome</keyword>